<evidence type="ECO:0000259" key="2">
    <source>
        <dbReference type="Pfam" id="PF03629"/>
    </source>
</evidence>
<keyword evidence="4" id="KW-1185">Reference proteome</keyword>
<protein>
    <recommendedName>
        <fullName evidence="2">Sialate O-acetylesterase domain-containing protein</fullName>
    </recommendedName>
</protein>
<dbReference type="PANTHER" id="PTHR31988:SF19">
    <property type="entry name" value="9-O-ACETYL-N-ACETYLNEURAMINIC ACID DEACETYLASE-RELATED"/>
    <property type="match status" value="1"/>
</dbReference>
<dbReference type="EMBL" id="BAABCY010000016">
    <property type="protein sequence ID" value="GAA3556792.1"/>
    <property type="molecule type" value="Genomic_DNA"/>
</dbReference>
<dbReference type="SUPFAM" id="SSF52266">
    <property type="entry name" value="SGNH hydrolase"/>
    <property type="match status" value="1"/>
</dbReference>
<dbReference type="InterPro" id="IPR005181">
    <property type="entry name" value="SASA"/>
</dbReference>
<feature type="domain" description="Sialate O-acetylesterase" evidence="2">
    <location>
        <begin position="26"/>
        <end position="287"/>
    </location>
</feature>
<evidence type="ECO:0000313" key="3">
    <source>
        <dbReference type="EMBL" id="GAA3556792.1"/>
    </source>
</evidence>
<sequence>MKYFKLMAVFIVIWSSHVFGQLKPIDVILIGGQSNATGQGYMKNIPKDFKIDSKVLFYYSKWLGGGGLPMTWQPLCQASETPDKFGVELSLGTELQYLYPDKKFAVIKHALSGSNLYEQWNPGKNNRDTVHFGSEYKKFINTVTSGLETLRNMGYKPTIRAMVWQQGEADARDIAGMENSVNYGIRLNTFIKRIRRQLHANNMLFIYGYVIPKPLPRFTGREQVRDAQRRVAQDSEDQLSVKKAFVIDTDDLSLRSDEPNSPYPNDVVHFNTLGILELGKRFAKKYHQEINKK</sequence>
<dbReference type="Pfam" id="PF03629">
    <property type="entry name" value="SASA"/>
    <property type="match status" value="1"/>
</dbReference>
<proteinExistence type="predicted"/>
<dbReference type="Gene3D" id="3.40.50.1110">
    <property type="entry name" value="SGNH hydrolase"/>
    <property type="match status" value="1"/>
</dbReference>
<keyword evidence="1" id="KW-0378">Hydrolase</keyword>
<comment type="caution">
    <text evidence="3">The sequence shown here is derived from an EMBL/GenBank/DDBJ whole genome shotgun (WGS) entry which is preliminary data.</text>
</comment>
<reference evidence="4" key="1">
    <citation type="journal article" date="2019" name="Int. J. Syst. Evol. Microbiol.">
        <title>The Global Catalogue of Microorganisms (GCM) 10K type strain sequencing project: providing services to taxonomists for standard genome sequencing and annotation.</title>
        <authorList>
            <consortium name="The Broad Institute Genomics Platform"/>
            <consortium name="The Broad Institute Genome Sequencing Center for Infectious Disease"/>
            <person name="Wu L."/>
            <person name="Ma J."/>
        </authorList>
    </citation>
    <scope>NUCLEOTIDE SEQUENCE [LARGE SCALE GENOMIC DNA]</scope>
    <source>
        <strain evidence="4">JCM 17111</strain>
    </source>
</reference>
<evidence type="ECO:0000256" key="1">
    <source>
        <dbReference type="ARBA" id="ARBA00022801"/>
    </source>
</evidence>
<evidence type="ECO:0000313" key="4">
    <source>
        <dbReference type="Proteomes" id="UP001500954"/>
    </source>
</evidence>
<organism evidence="3 4">
    <name type="scientific">Snuella lapsa</name>
    <dbReference type="NCBI Taxonomy" id="870481"/>
    <lineage>
        <taxon>Bacteria</taxon>
        <taxon>Pseudomonadati</taxon>
        <taxon>Bacteroidota</taxon>
        <taxon>Flavobacteriia</taxon>
        <taxon>Flavobacteriales</taxon>
        <taxon>Flavobacteriaceae</taxon>
        <taxon>Snuella</taxon>
    </lineage>
</organism>
<dbReference type="InterPro" id="IPR052940">
    <property type="entry name" value="Carb_Esterase_6"/>
</dbReference>
<name>A0ABP6WWY3_9FLAO</name>
<dbReference type="InterPro" id="IPR036514">
    <property type="entry name" value="SGNH_hydro_sf"/>
</dbReference>
<gene>
    <name evidence="3" type="ORF">GCM10022395_05170</name>
</gene>
<dbReference type="RefSeq" id="WP_345004218.1">
    <property type="nucleotide sequence ID" value="NZ_BAABCY010000016.1"/>
</dbReference>
<accession>A0ABP6WWY3</accession>
<dbReference type="Proteomes" id="UP001500954">
    <property type="component" value="Unassembled WGS sequence"/>
</dbReference>
<dbReference type="PANTHER" id="PTHR31988">
    <property type="entry name" value="ESTERASE, PUTATIVE (DUF303)-RELATED"/>
    <property type="match status" value="1"/>
</dbReference>